<proteinExistence type="predicted"/>
<accession>A0ABR8H6S8</accession>
<organism evidence="2 3">
    <name type="scientific">Nostoc punctiforme FACHB-252</name>
    <dbReference type="NCBI Taxonomy" id="1357509"/>
    <lineage>
        <taxon>Bacteria</taxon>
        <taxon>Bacillati</taxon>
        <taxon>Cyanobacteriota</taxon>
        <taxon>Cyanophyceae</taxon>
        <taxon>Nostocales</taxon>
        <taxon>Nostocaceae</taxon>
        <taxon>Nostoc</taxon>
    </lineage>
</organism>
<reference evidence="2 3" key="1">
    <citation type="journal article" date="2020" name="ISME J.">
        <title>Comparative genomics reveals insights into cyanobacterial evolution and habitat adaptation.</title>
        <authorList>
            <person name="Chen M.Y."/>
            <person name="Teng W.K."/>
            <person name="Zhao L."/>
            <person name="Hu C.X."/>
            <person name="Zhou Y.K."/>
            <person name="Han B.P."/>
            <person name="Song L.R."/>
            <person name="Shu W.S."/>
        </authorList>
    </citation>
    <scope>NUCLEOTIDE SEQUENCE [LARGE SCALE GENOMIC DNA]</scope>
    <source>
        <strain evidence="2 3">FACHB-252</strain>
    </source>
</reference>
<dbReference type="InterPro" id="IPR043166">
    <property type="entry name" value="LarA-like_C"/>
</dbReference>
<dbReference type="PANTHER" id="PTHR33171">
    <property type="entry name" value="LAR_N DOMAIN-CONTAINING PROTEIN"/>
    <property type="match status" value="1"/>
</dbReference>
<feature type="domain" description="LarA-like N-terminal" evidence="1">
    <location>
        <begin position="30"/>
        <end position="188"/>
    </location>
</feature>
<dbReference type="InterPro" id="IPR018657">
    <property type="entry name" value="LarA-like_N"/>
</dbReference>
<dbReference type="Proteomes" id="UP000606396">
    <property type="component" value="Unassembled WGS sequence"/>
</dbReference>
<dbReference type="Pfam" id="PF09861">
    <property type="entry name" value="Lar_N"/>
    <property type="match status" value="1"/>
</dbReference>
<protein>
    <submittedName>
        <fullName evidence="2">DUF2088 domain-containing protein</fullName>
    </submittedName>
</protein>
<name>A0ABR8H6S8_NOSPU</name>
<evidence type="ECO:0000259" key="1">
    <source>
        <dbReference type="Pfam" id="PF09861"/>
    </source>
</evidence>
<dbReference type="Gene3D" id="3.90.226.30">
    <property type="match status" value="1"/>
</dbReference>
<dbReference type="PANTHER" id="PTHR33171:SF17">
    <property type="entry name" value="LARA-LIKE N-TERMINAL DOMAIN-CONTAINING PROTEIN"/>
    <property type="match status" value="1"/>
</dbReference>
<dbReference type="EMBL" id="JACJTC010000005">
    <property type="protein sequence ID" value="MBD2611344.1"/>
    <property type="molecule type" value="Genomic_DNA"/>
</dbReference>
<dbReference type="RefSeq" id="WP_190949096.1">
    <property type="nucleotide sequence ID" value="NZ_JACJTC010000005.1"/>
</dbReference>
<keyword evidence="3" id="KW-1185">Reference proteome</keyword>
<dbReference type="Gene3D" id="3.40.50.11440">
    <property type="match status" value="1"/>
</dbReference>
<evidence type="ECO:0000313" key="2">
    <source>
        <dbReference type="EMBL" id="MBD2611344.1"/>
    </source>
</evidence>
<comment type="caution">
    <text evidence="2">The sequence shown here is derived from an EMBL/GenBank/DDBJ whole genome shotgun (WGS) entry which is preliminary data.</text>
</comment>
<dbReference type="InterPro" id="IPR048068">
    <property type="entry name" value="LarA-like"/>
</dbReference>
<gene>
    <name evidence="2" type="ORF">H6G94_08680</name>
</gene>
<sequence length="419" mass="46965">MHSLAVTNNGTLAKEEVSLLVHQALANPQFDGQRILVLIPDGTRTAPIPQMFRLLYQELSHRVAALDFLIALGTHNPMNEEQINRLVGVTAEERKTTFKKINIFNHLWHLPETFISCGVISAAEIAEISNGMLHQEVDVRINKLVLEYDLIIICGPVFPHEVVGFSGGNKYFFPGISGQEVINLSHWLGALITCYEIIGTPGVTPVRRLINRAASMIPTRKLCLAMVVAPKTNQLAGLYIDKPDLAWEAAAKLSAKLHIKYVDKPFKQVLSVMPEMYDDIWTAAKGMYKLEPVVADGGEVIIYAPHITEFSYTHGRVLAEIGYHVRDYFLKQWDKFQEYPAGVLAHSTHLKGMGTFDFLEGEKPRIRVTLATGISPERCAAHNLSYRDPATIELTEWSHREHEGILLVPKAGEILYRLK</sequence>
<evidence type="ECO:0000313" key="3">
    <source>
        <dbReference type="Proteomes" id="UP000606396"/>
    </source>
</evidence>